<dbReference type="EMBL" id="CP011043">
    <property type="protein sequence ID" value="AJW77843.1"/>
    <property type="molecule type" value="Genomic_DNA"/>
</dbReference>
<keyword evidence="1" id="KW-1133">Transmembrane helix</keyword>
<feature type="transmembrane region" description="Helical" evidence="1">
    <location>
        <begin position="162"/>
        <end position="186"/>
    </location>
</feature>
<keyword evidence="1" id="KW-0812">Transmembrane</keyword>
<evidence type="ECO:0000313" key="3">
    <source>
        <dbReference type="Proteomes" id="UP000032604"/>
    </source>
</evidence>
<dbReference type="RefSeq" id="WP_045526107.1">
    <property type="nucleotide sequence ID" value="NZ_CP011043.1"/>
</dbReference>
<dbReference type="PATRIC" id="fig|33014.5.peg.126"/>
<reference evidence="2 3" key="1">
    <citation type="journal article" date="2015" name="Genome Announc.">
        <title>Complete Genome Sequence of Clavibacter michiganensis subsp. insidiosus R1-1 Using PacBio Single-Molecule Real-Time Technology.</title>
        <authorList>
            <person name="Lu Y."/>
            <person name="Samac D.A."/>
            <person name="Glazebrook J."/>
            <person name="Ishimaru C.A."/>
        </authorList>
    </citation>
    <scope>NUCLEOTIDE SEQUENCE [LARGE SCALE GENOMIC DNA]</scope>
    <source>
        <strain evidence="2 3">R1-1</strain>
    </source>
</reference>
<organism evidence="2 3">
    <name type="scientific">Clavibacter michiganensis subsp. insidiosus</name>
    <dbReference type="NCBI Taxonomy" id="33014"/>
    <lineage>
        <taxon>Bacteria</taxon>
        <taxon>Bacillati</taxon>
        <taxon>Actinomycetota</taxon>
        <taxon>Actinomycetes</taxon>
        <taxon>Micrococcales</taxon>
        <taxon>Microbacteriaceae</taxon>
        <taxon>Clavibacter</taxon>
    </lineage>
</organism>
<accession>A0A0D5CDZ9</accession>
<gene>
    <name evidence="2" type="ORF">VO01_00570</name>
</gene>
<evidence type="ECO:0000256" key="1">
    <source>
        <dbReference type="SAM" id="Phobius"/>
    </source>
</evidence>
<keyword evidence="1" id="KW-0472">Membrane</keyword>
<protein>
    <submittedName>
        <fullName evidence="2">DoxX family protein</fullName>
    </submittedName>
</protein>
<proteinExistence type="predicted"/>
<evidence type="ECO:0000313" key="2">
    <source>
        <dbReference type="EMBL" id="AJW77843.1"/>
    </source>
</evidence>
<sequence length="199" mass="20991">MTAHTVTTTASGAGRTTSAAAPVLAVDERTRVTTERGRVALAVLRIATGFVFLWAFLDKTFGLGFSTPVERAWVNGGTPAQGFLTSPAVTGPLAPFFAGLANPLVDVLFMLAMLGIGLAVILGIGLRVSAVVGTGVMLLMYLAEWPFAANAASTNPLVDYHIVYALALIVVAYLSAGDTFGLGRAWRRLPIVRSQRWLV</sequence>
<name>A0A0D5CDZ9_9MICO</name>
<dbReference type="Proteomes" id="UP000032604">
    <property type="component" value="Chromosome"/>
</dbReference>
<feature type="transmembrane region" description="Helical" evidence="1">
    <location>
        <begin position="118"/>
        <end position="142"/>
    </location>
</feature>
<feature type="transmembrane region" description="Helical" evidence="1">
    <location>
        <begin position="39"/>
        <end position="57"/>
    </location>
</feature>
<dbReference type="AlphaFoldDB" id="A0A0D5CDZ9"/>
<dbReference type="OrthoDB" id="3253635at2"/>
<dbReference type="HOGENOM" id="CLU_114557_0_0_11"/>
<dbReference type="KEGG" id="cmh:VO01_00570"/>